<evidence type="ECO:0000256" key="7">
    <source>
        <dbReference type="ARBA" id="ARBA00023136"/>
    </source>
</evidence>
<evidence type="ECO:0000256" key="1">
    <source>
        <dbReference type="ARBA" id="ARBA00003456"/>
    </source>
</evidence>
<keyword evidence="5 10" id="KW-0375">Hydrogen ion transport</keyword>
<dbReference type="EMBL" id="CP021023">
    <property type="protein sequence ID" value="ARN56137.1"/>
    <property type="molecule type" value="Genomic_DNA"/>
</dbReference>
<dbReference type="PANTHER" id="PTHR11693:SF22">
    <property type="entry name" value="ATP SYNTHASE SUBUNIT GAMMA, MITOCHONDRIAL"/>
    <property type="match status" value="1"/>
</dbReference>
<accession>A0A1W6LK33</accession>
<dbReference type="KEGG" id="pbp:STSP1_00508"/>
<evidence type="ECO:0000256" key="4">
    <source>
        <dbReference type="ARBA" id="ARBA00022448"/>
    </source>
</evidence>
<dbReference type="SUPFAM" id="SSF52943">
    <property type="entry name" value="ATP synthase (F1-ATPase), gamma subunit"/>
    <property type="match status" value="1"/>
</dbReference>
<dbReference type="NCBIfam" id="TIGR01146">
    <property type="entry name" value="ATPsyn_F1gamma"/>
    <property type="match status" value="1"/>
</dbReference>
<comment type="subcellular location">
    <subcellularLocation>
        <location evidence="10">Cell membrane</location>
        <topology evidence="10">Peripheral membrane protein</topology>
    </subcellularLocation>
    <subcellularLocation>
        <location evidence="2">Membrane</location>
        <topology evidence="2">Peripheral membrane protein</topology>
    </subcellularLocation>
</comment>
<dbReference type="PANTHER" id="PTHR11693">
    <property type="entry name" value="ATP SYNTHASE GAMMA CHAIN"/>
    <property type="match status" value="1"/>
</dbReference>
<dbReference type="GO" id="GO:0005886">
    <property type="term" value="C:plasma membrane"/>
    <property type="evidence" value="ECO:0007669"/>
    <property type="project" value="UniProtKB-SubCell"/>
</dbReference>
<reference evidence="12" key="1">
    <citation type="submission" date="2017-04" db="EMBL/GenBank/DDBJ databases">
        <title>Comparative genomics and description of representatives of a novel lineage of planctomycetes thriving in anoxic sediments.</title>
        <authorList>
            <person name="Spring S."/>
            <person name="Bunk B."/>
            <person name="Sproer C."/>
        </authorList>
    </citation>
    <scope>NUCLEOTIDE SEQUENCE [LARGE SCALE GENOMIC DNA]</scope>
    <source>
        <strain evidence="12">ST-PulAB-D4</strain>
    </source>
</reference>
<keyword evidence="4 10" id="KW-0813">Transport</keyword>
<evidence type="ECO:0000256" key="8">
    <source>
        <dbReference type="ARBA" id="ARBA00023196"/>
    </source>
</evidence>
<dbReference type="AlphaFoldDB" id="A0A1W6LK33"/>
<protein>
    <recommendedName>
        <fullName evidence="10">ATP synthase gamma chain</fullName>
    </recommendedName>
    <alternativeName>
        <fullName evidence="10">ATP synthase F1 sector gamma subunit</fullName>
    </alternativeName>
    <alternativeName>
        <fullName evidence="10">F-ATPase gamma subunit</fullName>
    </alternativeName>
</protein>
<keyword evidence="6 10" id="KW-0406">Ion transport</keyword>
<evidence type="ECO:0000313" key="12">
    <source>
        <dbReference type="Proteomes" id="UP000193334"/>
    </source>
</evidence>
<keyword evidence="8 10" id="KW-0139">CF(1)</keyword>
<keyword evidence="7 10" id="KW-0472">Membrane</keyword>
<dbReference type="InterPro" id="IPR035968">
    <property type="entry name" value="ATP_synth_F1_ATPase_gsu"/>
</dbReference>
<evidence type="ECO:0000256" key="5">
    <source>
        <dbReference type="ARBA" id="ARBA00022781"/>
    </source>
</evidence>
<evidence type="ECO:0000256" key="9">
    <source>
        <dbReference type="ARBA" id="ARBA00023310"/>
    </source>
</evidence>
<evidence type="ECO:0000256" key="3">
    <source>
        <dbReference type="ARBA" id="ARBA00007681"/>
    </source>
</evidence>
<keyword evidence="9 10" id="KW-0066">ATP synthesis</keyword>
<dbReference type="Pfam" id="PF00231">
    <property type="entry name" value="ATP-synt"/>
    <property type="match status" value="1"/>
</dbReference>
<dbReference type="HAMAP" id="MF_00815">
    <property type="entry name" value="ATP_synth_gamma_bact"/>
    <property type="match status" value="1"/>
</dbReference>
<dbReference type="GO" id="GO:0042777">
    <property type="term" value="P:proton motive force-driven plasma membrane ATP synthesis"/>
    <property type="evidence" value="ECO:0007669"/>
    <property type="project" value="UniProtKB-UniRule"/>
</dbReference>
<evidence type="ECO:0000313" key="11">
    <source>
        <dbReference type="EMBL" id="ARN56137.1"/>
    </source>
</evidence>
<dbReference type="CDD" id="cd12151">
    <property type="entry name" value="F1-ATPase_gamma"/>
    <property type="match status" value="1"/>
</dbReference>
<keyword evidence="12" id="KW-1185">Reference proteome</keyword>
<organism evidence="11 12">
    <name type="scientific">Sedimentisphaera salicampi</name>
    <dbReference type="NCBI Taxonomy" id="1941349"/>
    <lineage>
        <taxon>Bacteria</taxon>
        <taxon>Pseudomonadati</taxon>
        <taxon>Planctomycetota</taxon>
        <taxon>Phycisphaerae</taxon>
        <taxon>Sedimentisphaerales</taxon>
        <taxon>Sedimentisphaeraceae</taxon>
        <taxon>Sedimentisphaera</taxon>
    </lineage>
</organism>
<comment type="subunit">
    <text evidence="10">F-type ATPases have 2 components, CF(1) - the catalytic core - and CF(0) - the membrane proton channel. CF(1) has five subunits: alpha(3), beta(3), gamma(1), delta(1), epsilon(1). CF(0) has three main subunits: a, b and c.</text>
</comment>
<evidence type="ECO:0000256" key="6">
    <source>
        <dbReference type="ARBA" id="ARBA00023065"/>
    </source>
</evidence>
<evidence type="ECO:0000256" key="10">
    <source>
        <dbReference type="HAMAP-Rule" id="MF_00815"/>
    </source>
</evidence>
<dbReference type="RefSeq" id="WP_085754851.1">
    <property type="nucleotide sequence ID" value="NZ_CP021023.1"/>
</dbReference>
<dbReference type="GO" id="GO:0045259">
    <property type="term" value="C:proton-transporting ATP synthase complex"/>
    <property type="evidence" value="ECO:0007669"/>
    <property type="project" value="UniProtKB-KW"/>
</dbReference>
<name>A0A1W6LK33_9BACT</name>
<proteinExistence type="inferred from homology"/>
<comment type="similarity">
    <text evidence="3 10">Belongs to the ATPase gamma chain family.</text>
</comment>
<comment type="function">
    <text evidence="1 10">Produces ATP from ADP in the presence of a proton gradient across the membrane. The gamma chain is believed to be important in regulating ATPase activity and the flow of protons through the CF(0) complex.</text>
</comment>
<dbReference type="Gene3D" id="3.40.1380.10">
    <property type="match status" value="1"/>
</dbReference>
<dbReference type="Gene3D" id="1.10.287.80">
    <property type="entry name" value="ATP synthase, gamma subunit, helix hairpin domain"/>
    <property type="match status" value="2"/>
</dbReference>
<dbReference type="STRING" id="1941349.STSP1_00508"/>
<dbReference type="InterPro" id="IPR000131">
    <property type="entry name" value="ATP_synth_F1_gsu"/>
</dbReference>
<evidence type="ECO:0000256" key="2">
    <source>
        <dbReference type="ARBA" id="ARBA00004170"/>
    </source>
</evidence>
<dbReference type="OrthoDB" id="9812769at2"/>
<sequence>MASIRQILQRKRAVANIRKVTKTMEMISTSRYRQYFEMWQSGQKFYNYLAELAYLMLTSEKKIEHPLMQENESGNLAILVIGANRGLCGGFNSALNHMIEVHIKRAKRLRKKLVVYVSGKKAAAFLRHKGVKVKKEFSDFEEMPSGRQSDDMADEFMNLYINGEIDYFGIVHTRFFSVASQKPQTLTILPVSELIDDLTTRSTVIWPWSCEAGEFELEPDLNQMFEGMVQMMLRTAVSGCFVDSVLSEYLARVVAMKSATDNAEDMIQALNSQYNSARQNKITTELTDIVSGVEALG</sequence>
<gene>
    <name evidence="10 11" type="primary">atpG</name>
    <name evidence="11" type="ORF">STSP1_00508</name>
</gene>
<dbReference type="GO" id="GO:0005524">
    <property type="term" value="F:ATP binding"/>
    <property type="evidence" value="ECO:0007669"/>
    <property type="project" value="UniProtKB-UniRule"/>
</dbReference>
<keyword evidence="10" id="KW-1003">Cell membrane</keyword>
<dbReference type="GO" id="GO:0046933">
    <property type="term" value="F:proton-transporting ATP synthase activity, rotational mechanism"/>
    <property type="evidence" value="ECO:0007669"/>
    <property type="project" value="UniProtKB-UniRule"/>
</dbReference>
<dbReference type="Proteomes" id="UP000193334">
    <property type="component" value="Chromosome"/>
</dbReference>
<dbReference type="PRINTS" id="PR00126">
    <property type="entry name" value="ATPASEGAMMA"/>
</dbReference>